<comment type="subcellular location">
    <subcellularLocation>
        <location evidence="1">Cell envelope</location>
    </subcellularLocation>
</comment>
<dbReference type="InterPro" id="IPR025380">
    <property type="entry name" value="DUF4369"/>
</dbReference>
<keyword evidence="2" id="KW-0201">Cytochrome c-type biogenesis</keyword>
<feature type="chain" id="PRO_5009907695" evidence="5">
    <location>
        <begin position="19"/>
        <end position="364"/>
    </location>
</feature>
<gene>
    <name evidence="7" type="ORF">SAMN05444362_101544</name>
</gene>
<dbReference type="Proteomes" id="UP000184480">
    <property type="component" value="Unassembled WGS sequence"/>
</dbReference>
<evidence type="ECO:0000256" key="1">
    <source>
        <dbReference type="ARBA" id="ARBA00004196"/>
    </source>
</evidence>
<proteinExistence type="predicted"/>
<protein>
    <submittedName>
        <fullName evidence="7">Peroxiredoxin</fullName>
    </submittedName>
</protein>
<dbReference type="CDD" id="cd02966">
    <property type="entry name" value="TlpA_like_family"/>
    <property type="match status" value="1"/>
</dbReference>
<evidence type="ECO:0000313" key="7">
    <source>
        <dbReference type="EMBL" id="SHE53515.1"/>
    </source>
</evidence>
<dbReference type="GO" id="GO:0016491">
    <property type="term" value="F:oxidoreductase activity"/>
    <property type="evidence" value="ECO:0007669"/>
    <property type="project" value="InterPro"/>
</dbReference>
<dbReference type="RefSeq" id="WP_062175611.1">
    <property type="nucleotide sequence ID" value="NZ_BBXL01000001.1"/>
</dbReference>
<evidence type="ECO:0000256" key="3">
    <source>
        <dbReference type="ARBA" id="ARBA00023157"/>
    </source>
</evidence>
<dbReference type="InterPro" id="IPR013766">
    <property type="entry name" value="Thioredoxin_domain"/>
</dbReference>
<dbReference type="GO" id="GO:0017004">
    <property type="term" value="P:cytochrome complex assembly"/>
    <property type="evidence" value="ECO:0007669"/>
    <property type="project" value="UniProtKB-KW"/>
</dbReference>
<dbReference type="Pfam" id="PF14289">
    <property type="entry name" value="DUF4369"/>
    <property type="match status" value="1"/>
</dbReference>
<evidence type="ECO:0000313" key="8">
    <source>
        <dbReference type="Proteomes" id="UP000184480"/>
    </source>
</evidence>
<dbReference type="SUPFAM" id="SSF52833">
    <property type="entry name" value="Thioredoxin-like"/>
    <property type="match status" value="1"/>
</dbReference>
<dbReference type="PANTHER" id="PTHR42852:SF6">
    <property type="entry name" value="THIOL:DISULFIDE INTERCHANGE PROTEIN DSBE"/>
    <property type="match status" value="1"/>
</dbReference>
<dbReference type="GO" id="GO:0030313">
    <property type="term" value="C:cell envelope"/>
    <property type="evidence" value="ECO:0007669"/>
    <property type="project" value="UniProtKB-SubCell"/>
</dbReference>
<dbReference type="AlphaFoldDB" id="A0A1M4U9W2"/>
<sequence>MRKIFSACLLLLSLAIYGQNKDYVINGTIAGEGYEGKMIYLQTVSEDRSSLVKIDSALVQNNSFVLKNTSKSDEPELAILSFSEMQNTPQSLVVLESGNINVKMGMPSVIGGTIHNDECNSFIQAQEELKNKLQALVEKDNYAYMETPEGSAEYDKLLDQVRTKGFEYTKANIQNGIGEFFLFSFLEIFKPNQVLELARETRPSFKESQMGKSMITFFEEKSKFSEGAKYTDFSQPDMNGKLTALSDYVGKGKVVLVDFWASWCGPCIKEMPNVVRAYNEYKDKGFEIVGVSFDSEENAWKGAVSRLNMAWPQMSDLKGWKNGAGQIYGIKSIPFTMLLDKDGTIIATNLRGEQLVNKLKTLLD</sequence>
<dbReference type="PANTHER" id="PTHR42852">
    <property type="entry name" value="THIOL:DISULFIDE INTERCHANGE PROTEIN DSBE"/>
    <property type="match status" value="1"/>
</dbReference>
<name>A0A1M4U9W2_9BACT</name>
<dbReference type="InterPro" id="IPR050553">
    <property type="entry name" value="Thioredoxin_ResA/DsbE_sf"/>
</dbReference>
<feature type="domain" description="Thioredoxin" evidence="6">
    <location>
        <begin position="224"/>
        <end position="364"/>
    </location>
</feature>
<keyword evidence="8" id="KW-1185">Reference proteome</keyword>
<evidence type="ECO:0000256" key="4">
    <source>
        <dbReference type="ARBA" id="ARBA00023284"/>
    </source>
</evidence>
<dbReference type="OrthoDB" id="9794348at2"/>
<organism evidence="7 8">
    <name type="scientific">Dysgonomonas macrotermitis</name>
    <dbReference type="NCBI Taxonomy" id="1346286"/>
    <lineage>
        <taxon>Bacteria</taxon>
        <taxon>Pseudomonadati</taxon>
        <taxon>Bacteroidota</taxon>
        <taxon>Bacteroidia</taxon>
        <taxon>Bacteroidales</taxon>
        <taxon>Dysgonomonadaceae</taxon>
        <taxon>Dysgonomonas</taxon>
    </lineage>
</organism>
<dbReference type="InterPro" id="IPR036249">
    <property type="entry name" value="Thioredoxin-like_sf"/>
</dbReference>
<keyword evidence="5" id="KW-0732">Signal</keyword>
<dbReference type="STRING" id="1346286.SAMN05444362_101544"/>
<dbReference type="InterPro" id="IPR013740">
    <property type="entry name" value="Redoxin"/>
</dbReference>
<feature type="signal peptide" evidence="5">
    <location>
        <begin position="1"/>
        <end position="18"/>
    </location>
</feature>
<evidence type="ECO:0000259" key="6">
    <source>
        <dbReference type="PROSITE" id="PS51352"/>
    </source>
</evidence>
<evidence type="ECO:0000256" key="5">
    <source>
        <dbReference type="SAM" id="SignalP"/>
    </source>
</evidence>
<dbReference type="PROSITE" id="PS51352">
    <property type="entry name" value="THIOREDOXIN_2"/>
    <property type="match status" value="1"/>
</dbReference>
<keyword evidence="3" id="KW-1015">Disulfide bond</keyword>
<keyword evidence="4" id="KW-0676">Redox-active center</keyword>
<reference evidence="8" key="1">
    <citation type="submission" date="2016-11" db="EMBL/GenBank/DDBJ databases">
        <authorList>
            <person name="Varghese N."/>
            <person name="Submissions S."/>
        </authorList>
    </citation>
    <scope>NUCLEOTIDE SEQUENCE [LARGE SCALE GENOMIC DNA]</scope>
    <source>
        <strain evidence="8">DSM 27370</strain>
    </source>
</reference>
<accession>A0A1M4U9W2</accession>
<dbReference type="Gene3D" id="3.40.30.10">
    <property type="entry name" value="Glutaredoxin"/>
    <property type="match status" value="1"/>
</dbReference>
<evidence type="ECO:0000256" key="2">
    <source>
        <dbReference type="ARBA" id="ARBA00022748"/>
    </source>
</evidence>
<dbReference type="EMBL" id="FQUC01000001">
    <property type="protein sequence ID" value="SHE53515.1"/>
    <property type="molecule type" value="Genomic_DNA"/>
</dbReference>
<dbReference type="Pfam" id="PF08534">
    <property type="entry name" value="Redoxin"/>
    <property type="match status" value="1"/>
</dbReference>